<feature type="transmembrane region" description="Helical" evidence="3">
    <location>
        <begin position="133"/>
        <end position="152"/>
    </location>
</feature>
<dbReference type="Pfam" id="PF25464">
    <property type="entry name" value="DUF7900"/>
    <property type="match status" value="1"/>
</dbReference>
<evidence type="ECO:0000259" key="4">
    <source>
        <dbReference type="Pfam" id="PF25464"/>
    </source>
</evidence>
<sequence>MANCNSSSSTSAVSMRQSHGPPCHCGRVTNMLMSWTDANPGRRFYKCEEHGFVIWADDEKPGGWQKESLLEARDQIRRYRSDINRLNVSVREAREQLVRERAIRVAAETVSDVVDHEIFQEELLKREKMLRQMFAMSWGGLILMTGTIIYMLKN</sequence>
<feature type="region of interest" description="Disordered" evidence="2">
    <location>
        <begin position="1"/>
        <end position="20"/>
    </location>
</feature>
<evidence type="ECO:0000313" key="6">
    <source>
        <dbReference type="Proteomes" id="UP000264353"/>
    </source>
</evidence>
<reference evidence="5 6" key="1">
    <citation type="submission" date="2018-06" db="EMBL/GenBank/DDBJ databases">
        <title>WGS assembly of Brassica rapa FPsc.</title>
        <authorList>
            <person name="Bowman J."/>
            <person name="Kohchi T."/>
            <person name="Yamato K."/>
            <person name="Jenkins J."/>
            <person name="Shu S."/>
            <person name="Ishizaki K."/>
            <person name="Yamaoka S."/>
            <person name="Nishihama R."/>
            <person name="Nakamura Y."/>
            <person name="Berger F."/>
            <person name="Adam C."/>
            <person name="Aki S."/>
            <person name="Althoff F."/>
            <person name="Araki T."/>
            <person name="Arteaga-Vazquez M."/>
            <person name="Balasubrmanian S."/>
            <person name="Bauer D."/>
            <person name="Boehm C."/>
            <person name="Briginshaw L."/>
            <person name="Caballero-Perez J."/>
            <person name="Catarino B."/>
            <person name="Chen F."/>
            <person name="Chiyoda S."/>
            <person name="Chovatia M."/>
            <person name="Davies K."/>
            <person name="Delmans M."/>
            <person name="Demura T."/>
            <person name="Dierschke T."/>
            <person name="Dolan L."/>
            <person name="Dorantes-Acosta A."/>
            <person name="Eklund D."/>
            <person name="Florent S."/>
            <person name="Flores-Sandoval E."/>
            <person name="Fujiyama A."/>
            <person name="Fukuzawa H."/>
            <person name="Galik B."/>
            <person name="Grimanelli D."/>
            <person name="Grimwood J."/>
            <person name="Grossniklaus U."/>
            <person name="Hamada T."/>
            <person name="Haseloff J."/>
            <person name="Hetherington A."/>
            <person name="Higo A."/>
            <person name="Hirakawa Y."/>
            <person name="Hundley H."/>
            <person name="Ikeda Y."/>
            <person name="Inoue K."/>
            <person name="Inoue S."/>
            <person name="Ishida S."/>
            <person name="Jia Q."/>
            <person name="Kakita M."/>
            <person name="Kanazawa T."/>
            <person name="Kawai Y."/>
            <person name="Kawashima T."/>
            <person name="Kennedy M."/>
            <person name="Kinose K."/>
            <person name="Kinoshita T."/>
            <person name="Kohara Y."/>
            <person name="Koide E."/>
            <person name="Komatsu K."/>
            <person name="Kopischke S."/>
            <person name="Kubo M."/>
            <person name="Kyozuka J."/>
            <person name="Lagercrantz U."/>
            <person name="Lin S."/>
            <person name="Lindquist E."/>
            <person name="Lipzen A."/>
            <person name="Lu C."/>
            <person name="Luna E."/>
            <person name="Martienssen R."/>
            <person name="Minamino N."/>
            <person name="Mizutani M."/>
            <person name="Mizutani M."/>
            <person name="Mochizuki N."/>
            <person name="Monte I."/>
            <person name="Mosher R."/>
            <person name="Nagasaki H."/>
            <person name="Nakagami H."/>
            <person name="Naramoto S."/>
            <person name="Nishitani K."/>
            <person name="Ohtani M."/>
            <person name="Okamoto T."/>
            <person name="Okumura M."/>
            <person name="Phillips J."/>
            <person name="Pollak B."/>
            <person name="Reinders A."/>
            <person name="Roevekamp M."/>
            <person name="Sano R."/>
            <person name="Sawa S."/>
            <person name="Schmid M."/>
            <person name="Shirakawa M."/>
            <person name="Solano R."/>
            <person name="Spunde A."/>
            <person name="Suetsugu N."/>
            <person name="Sugano S."/>
            <person name="Sugiyama A."/>
            <person name="Sun R."/>
            <person name="Suzuki Y."/>
            <person name="Takenaka M."/>
            <person name="Takezawa D."/>
            <person name="Tomogane H."/>
            <person name="Tsuzuki M."/>
            <person name="Ueda T."/>
            <person name="Umeda M."/>
            <person name="Ward J."/>
            <person name="Watanabe Y."/>
            <person name="Yazaki K."/>
            <person name="Yokoyama R."/>
            <person name="Yoshitake Y."/>
            <person name="Yotsui I."/>
            <person name="Zachgo S."/>
            <person name="Schmutz J."/>
        </authorList>
    </citation>
    <scope>NUCLEOTIDE SEQUENCE [LARGE SCALE GENOMIC DNA]</scope>
    <source>
        <strain evidence="6">cv. B-3</strain>
    </source>
</reference>
<keyword evidence="1" id="KW-0175">Coiled coil</keyword>
<gene>
    <name evidence="5" type="ORF">BRARA_E01182</name>
</gene>
<dbReference type="PANTHER" id="PTHR33248">
    <property type="entry name" value="ZINC ION-BINDING PROTEIN"/>
    <property type="match status" value="1"/>
</dbReference>
<organism evidence="5 6">
    <name type="scientific">Brassica campestris</name>
    <name type="common">Field mustard</name>
    <dbReference type="NCBI Taxonomy" id="3711"/>
    <lineage>
        <taxon>Eukaryota</taxon>
        <taxon>Viridiplantae</taxon>
        <taxon>Streptophyta</taxon>
        <taxon>Embryophyta</taxon>
        <taxon>Tracheophyta</taxon>
        <taxon>Spermatophyta</taxon>
        <taxon>Magnoliopsida</taxon>
        <taxon>eudicotyledons</taxon>
        <taxon>Gunneridae</taxon>
        <taxon>Pentapetalae</taxon>
        <taxon>rosids</taxon>
        <taxon>malvids</taxon>
        <taxon>Brassicales</taxon>
        <taxon>Brassicaceae</taxon>
        <taxon>Brassiceae</taxon>
        <taxon>Brassica</taxon>
    </lineage>
</organism>
<feature type="domain" description="DUF7900" evidence="4">
    <location>
        <begin position="60"/>
        <end position="92"/>
    </location>
</feature>
<dbReference type="Proteomes" id="UP000264353">
    <property type="component" value="Chromosome A5"/>
</dbReference>
<keyword evidence="3" id="KW-0472">Membrane</keyword>
<name>A0A397Z8W9_BRACM</name>
<feature type="coiled-coil region" evidence="1">
    <location>
        <begin position="69"/>
        <end position="96"/>
    </location>
</feature>
<dbReference type="EMBL" id="CM010632">
    <property type="protein sequence ID" value="RID62087.1"/>
    <property type="molecule type" value="Genomic_DNA"/>
</dbReference>
<feature type="compositionally biased region" description="Low complexity" evidence="2">
    <location>
        <begin position="1"/>
        <end position="18"/>
    </location>
</feature>
<evidence type="ECO:0000313" key="5">
    <source>
        <dbReference type="EMBL" id="RID62087.1"/>
    </source>
</evidence>
<evidence type="ECO:0000256" key="3">
    <source>
        <dbReference type="SAM" id="Phobius"/>
    </source>
</evidence>
<evidence type="ECO:0000256" key="1">
    <source>
        <dbReference type="SAM" id="Coils"/>
    </source>
</evidence>
<dbReference type="AlphaFoldDB" id="A0A397Z8W9"/>
<evidence type="ECO:0000256" key="2">
    <source>
        <dbReference type="SAM" id="MobiDB-lite"/>
    </source>
</evidence>
<proteinExistence type="predicted"/>
<keyword evidence="3" id="KW-0812">Transmembrane</keyword>
<keyword evidence="3" id="KW-1133">Transmembrane helix</keyword>
<accession>A0A397Z8W9</accession>
<dbReference type="InterPro" id="IPR057222">
    <property type="entry name" value="DUF7900"/>
</dbReference>
<protein>
    <recommendedName>
        <fullName evidence="4">DUF7900 domain-containing protein</fullName>
    </recommendedName>
</protein>